<feature type="transmembrane region" description="Helical" evidence="2">
    <location>
        <begin position="89"/>
        <end position="122"/>
    </location>
</feature>
<dbReference type="Proteomes" id="UP001178277">
    <property type="component" value="Unassembled WGS sequence"/>
</dbReference>
<dbReference type="SMART" id="SM00530">
    <property type="entry name" value="HTH_XRE"/>
    <property type="match status" value="1"/>
</dbReference>
<evidence type="ECO:0000259" key="3">
    <source>
        <dbReference type="PROSITE" id="PS50943"/>
    </source>
</evidence>
<organism evidence="4 5">
    <name type="scientific">Peribacillus simplex</name>
    <dbReference type="NCBI Taxonomy" id="1478"/>
    <lineage>
        <taxon>Bacteria</taxon>
        <taxon>Bacillati</taxon>
        <taxon>Bacillota</taxon>
        <taxon>Bacilli</taxon>
        <taxon>Bacillales</taxon>
        <taxon>Bacillaceae</taxon>
        <taxon>Peribacillus</taxon>
    </lineage>
</organism>
<name>A0AA90SYS5_9BACI</name>
<dbReference type="SUPFAM" id="SSF47413">
    <property type="entry name" value="lambda repressor-like DNA-binding domains"/>
    <property type="match status" value="1"/>
</dbReference>
<accession>A0AA90SYS5</accession>
<dbReference type="AlphaFoldDB" id="A0AA90SYS5"/>
<dbReference type="InterPro" id="IPR001387">
    <property type="entry name" value="Cro/C1-type_HTH"/>
</dbReference>
<dbReference type="PANTHER" id="PTHR46558:SF15">
    <property type="entry name" value="HELIX-TURN-HELIX DOMAIN PROTEIN"/>
    <property type="match status" value="1"/>
</dbReference>
<dbReference type="InterPro" id="IPR010982">
    <property type="entry name" value="Lambda_DNA-bd_dom_sf"/>
</dbReference>
<keyword evidence="2" id="KW-0472">Membrane</keyword>
<evidence type="ECO:0000313" key="5">
    <source>
        <dbReference type="Proteomes" id="UP001178277"/>
    </source>
</evidence>
<gene>
    <name evidence="4" type="ORF">Q8G35_26845</name>
</gene>
<protein>
    <submittedName>
        <fullName evidence="4">Helix-turn-helix transcriptional regulator</fullName>
    </submittedName>
</protein>
<reference evidence="4" key="1">
    <citation type="submission" date="2023-07" db="EMBL/GenBank/DDBJ databases">
        <title>Murine gut Bacillus species.</title>
        <authorList>
            <person name="Gutman E."/>
            <person name="Hashuel R."/>
            <person name="Litvak Y."/>
        </authorList>
    </citation>
    <scope>NUCLEOTIDE SEQUENCE</scope>
    <source>
        <strain evidence="4">RU283</strain>
    </source>
</reference>
<dbReference type="CDD" id="cd00093">
    <property type="entry name" value="HTH_XRE"/>
    <property type="match status" value="1"/>
</dbReference>
<dbReference type="EMBL" id="JAUUTP010000054">
    <property type="protein sequence ID" value="MDP1421876.1"/>
    <property type="molecule type" value="Genomic_DNA"/>
</dbReference>
<keyword evidence="2" id="KW-0812">Transmembrane</keyword>
<evidence type="ECO:0000313" key="4">
    <source>
        <dbReference type="EMBL" id="MDP1421876.1"/>
    </source>
</evidence>
<sequence>MELGEQLQKLRVQKNMSREELAQEMNVSRQAVYKWENNKGYPDIENLIKLSELYEVTLDELIKNDRTFQKKISIDEDKKKENDLTGPGFYIGIIFVCFGLFIDLGSYSIGITILGFLTMAFYEDLKKIFWNVKKDFNEQ</sequence>
<dbReference type="Gene3D" id="1.10.260.40">
    <property type="entry name" value="lambda repressor-like DNA-binding domains"/>
    <property type="match status" value="1"/>
</dbReference>
<dbReference type="RefSeq" id="WP_305162854.1">
    <property type="nucleotide sequence ID" value="NZ_JAUUTP010000054.1"/>
</dbReference>
<evidence type="ECO:0000256" key="2">
    <source>
        <dbReference type="SAM" id="Phobius"/>
    </source>
</evidence>
<comment type="caution">
    <text evidence="4">The sequence shown here is derived from an EMBL/GenBank/DDBJ whole genome shotgun (WGS) entry which is preliminary data.</text>
</comment>
<dbReference type="PROSITE" id="PS50943">
    <property type="entry name" value="HTH_CROC1"/>
    <property type="match status" value="1"/>
</dbReference>
<keyword evidence="2" id="KW-1133">Transmembrane helix</keyword>
<dbReference type="Pfam" id="PF01381">
    <property type="entry name" value="HTH_3"/>
    <property type="match status" value="1"/>
</dbReference>
<evidence type="ECO:0000256" key="1">
    <source>
        <dbReference type="ARBA" id="ARBA00023125"/>
    </source>
</evidence>
<feature type="domain" description="HTH cro/C1-type" evidence="3">
    <location>
        <begin position="7"/>
        <end position="61"/>
    </location>
</feature>
<proteinExistence type="predicted"/>
<dbReference type="PANTHER" id="PTHR46558">
    <property type="entry name" value="TRACRIPTIONAL REGULATORY PROTEIN-RELATED-RELATED"/>
    <property type="match status" value="1"/>
</dbReference>
<dbReference type="GO" id="GO:0003677">
    <property type="term" value="F:DNA binding"/>
    <property type="evidence" value="ECO:0007669"/>
    <property type="project" value="UniProtKB-KW"/>
</dbReference>
<keyword evidence="1" id="KW-0238">DNA-binding</keyword>